<dbReference type="CDD" id="cd10441">
    <property type="entry name" value="GIY-YIG_COG1833"/>
    <property type="match status" value="1"/>
</dbReference>
<dbReference type="RefSeq" id="WP_108384019.1">
    <property type="nucleotide sequence ID" value="NZ_CP028858.1"/>
</dbReference>
<dbReference type="Proteomes" id="UP000244727">
    <property type="component" value="Chromosome"/>
</dbReference>
<dbReference type="AlphaFoldDB" id="A0A2R4X443"/>
<dbReference type="InterPro" id="IPR002837">
    <property type="entry name" value="DUF123"/>
</dbReference>
<evidence type="ECO:0000313" key="2">
    <source>
        <dbReference type="Proteomes" id="UP000244727"/>
    </source>
</evidence>
<protein>
    <submittedName>
        <fullName evidence="1">DUF123 domain-containing protein</fullName>
    </submittedName>
</protein>
<sequence length="135" mass="14259">MDPGTYTLIVELARDRTITVGALGERPFPAGAYAYTGSAFGPGGLARVDRHREIASGERETRHWHVDYLLGDAAATIESVVTAPEADIECAVARSIDAGVQGFGASDCDCESHLAHAGDVSALRRTVDDAHAAHR</sequence>
<dbReference type="PANTHER" id="PTHR37460">
    <property type="entry name" value="ENDONUCLEASE III"/>
    <property type="match status" value="1"/>
</dbReference>
<gene>
    <name evidence="1" type="ORF">HARCEL1_00240</name>
</gene>
<accession>A0A2R4X443</accession>
<reference evidence="1 2" key="1">
    <citation type="submission" date="2018-04" db="EMBL/GenBank/DDBJ databases">
        <title>Halococcoides cellulosivorans gen. nov., sp. nov., an extremely halophilic cellulose-utilizing haloarchaeon from hypersaline lakes.</title>
        <authorList>
            <person name="Sorokin D.Y."/>
            <person name="Toshchakov S.V."/>
            <person name="Samarov N.I."/>
            <person name="Korzhenkov A."/>
            <person name="Kublanov I.V."/>
        </authorList>
    </citation>
    <scope>NUCLEOTIDE SEQUENCE [LARGE SCALE GENOMIC DNA]</scope>
    <source>
        <strain evidence="1 2">HArcel1</strain>
    </source>
</reference>
<dbReference type="KEGG" id="harc:HARCEL1_00240"/>
<dbReference type="PANTHER" id="PTHR37460:SF1">
    <property type="entry name" value="ENDONUCLEASE III"/>
    <property type="match status" value="1"/>
</dbReference>
<dbReference type="EMBL" id="CP028858">
    <property type="protein sequence ID" value="AWB28571.1"/>
    <property type="molecule type" value="Genomic_DNA"/>
</dbReference>
<proteinExistence type="predicted"/>
<keyword evidence="2" id="KW-1185">Reference proteome</keyword>
<dbReference type="Pfam" id="PF01986">
    <property type="entry name" value="DUF123"/>
    <property type="match status" value="1"/>
</dbReference>
<dbReference type="GeneID" id="36510889"/>
<organism evidence="1 2">
    <name type="scientific">Halococcoides cellulosivorans</name>
    <dbReference type="NCBI Taxonomy" id="1679096"/>
    <lineage>
        <taxon>Archaea</taxon>
        <taxon>Methanobacteriati</taxon>
        <taxon>Methanobacteriota</taxon>
        <taxon>Stenosarchaea group</taxon>
        <taxon>Halobacteria</taxon>
        <taxon>Halobacteriales</taxon>
        <taxon>Haloarculaceae</taxon>
        <taxon>Halococcoides</taxon>
    </lineage>
</organism>
<name>A0A2R4X443_9EURY</name>
<evidence type="ECO:0000313" key="1">
    <source>
        <dbReference type="EMBL" id="AWB28571.1"/>
    </source>
</evidence>